<feature type="chain" id="PRO_5042083180" evidence="1">
    <location>
        <begin position="21"/>
        <end position="90"/>
    </location>
</feature>
<reference evidence="2" key="1">
    <citation type="submission" date="2023-03" db="EMBL/GenBank/DDBJ databases">
        <title>Massive genome expansion in bonnet fungi (Mycena s.s.) driven by repeated elements and novel gene families across ecological guilds.</title>
        <authorList>
            <consortium name="Lawrence Berkeley National Laboratory"/>
            <person name="Harder C.B."/>
            <person name="Miyauchi S."/>
            <person name="Viragh M."/>
            <person name="Kuo A."/>
            <person name="Thoen E."/>
            <person name="Andreopoulos B."/>
            <person name="Lu D."/>
            <person name="Skrede I."/>
            <person name="Drula E."/>
            <person name="Henrissat B."/>
            <person name="Morin E."/>
            <person name="Kohler A."/>
            <person name="Barry K."/>
            <person name="LaButti K."/>
            <person name="Morin E."/>
            <person name="Salamov A."/>
            <person name="Lipzen A."/>
            <person name="Mereny Z."/>
            <person name="Hegedus B."/>
            <person name="Baldrian P."/>
            <person name="Stursova M."/>
            <person name="Weitz H."/>
            <person name="Taylor A."/>
            <person name="Grigoriev I.V."/>
            <person name="Nagy L.G."/>
            <person name="Martin F."/>
            <person name="Kauserud H."/>
        </authorList>
    </citation>
    <scope>NUCLEOTIDE SEQUENCE</scope>
    <source>
        <strain evidence="2">9144</strain>
    </source>
</reference>
<organism evidence="2 3">
    <name type="scientific">Mycena pura</name>
    <dbReference type="NCBI Taxonomy" id="153505"/>
    <lineage>
        <taxon>Eukaryota</taxon>
        <taxon>Fungi</taxon>
        <taxon>Dikarya</taxon>
        <taxon>Basidiomycota</taxon>
        <taxon>Agaricomycotina</taxon>
        <taxon>Agaricomycetes</taxon>
        <taxon>Agaricomycetidae</taxon>
        <taxon>Agaricales</taxon>
        <taxon>Marasmiineae</taxon>
        <taxon>Mycenaceae</taxon>
        <taxon>Mycena</taxon>
    </lineage>
</organism>
<evidence type="ECO:0000256" key="1">
    <source>
        <dbReference type="SAM" id="SignalP"/>
    </source>
</evidence>
<dbReference type="AlphaFoldDB" id="A0AAD7E3E1"/>
<dbReference type="Proteomes" id="UP001219525">
    <property type="component" value="Unassembled WGS sequence"/>
</dbReference>
<name>A0AAD7E3E1_9AGAR</name>
<comment type="caution">
    <text evidence="2">The sequence shown here is derived from an EMBL/GenBank/DDBJ whole genome shotgun (WGS) entry which is preliminary data.</text>
</comment>
<evidence type="ECO:0000313" key="3">
    <source>
        <dbReference type="Proteomes" id="UP001219525"/>
    </source>
</evidence>
<dbReference type="EMBL" id="JARJCW010000003">
    <property type="protein sequence ID" value="KAJ7226695.1"/>
    <property type="molecule type" value="Genomic_DNA"/>
</dbReference>
<protein>
    <submittedName>
        <fullName evidence="2">Uncharacterized protein</fullName>
    </submittedName>
</protein>
<evidence type="ECO:0000313" key="2">
    <source>
        <dbReference type="EMBL" id="KAJ7226695.1"/>
    </source>
</evidence>
<keyword evidence="3" id="KW-1185">Reference proteome</keyword>
<keyword evidence="1" id="KW-0732">Signal</keyword>
<feature type="signal peptide" evidence="1">
    <location>
        <begin position="1"/>
        <end position="20"/>
    </location>
</feature>
<gene>
    <name evidence="2" type="ORF">GGX14DRAFT_97850</name>
</gene>
<accession>A0AAD7E3E1</accession>
<proteinExistence type="predicted"/>
<sequence length="90" mass="9656">MQSNGVLIASLLASASLAMSATITGWDGANCSGTQAKVSQCRLKNVSLWAAARRRRSAILMCPVKSSSTYLAVITMLVPMARSCDSYWRL</sequence>